<evidence type="ECO:0000313" key="2">
    <source>
        <dbReference type="Proteomes" id="UP001164250"/>
    </source>
</evidence>
<evidence type="ECO:0000313" key="1">
    <source>
        <dbReference type="EMBL" id="KAJ0095641.1"/>
    </source>
</evidence>
<dbReference type="Proteomes" id="UP001164250">
    <property type="component" value="Chromosome 6"/>
</dbReference>
<protein>
    <submittedName>
        <fullName evidence="1">Uncharacterized protein</fullName>
    </submittedName>
</protein>
<dbReference type="EMBL" id="CM047902">
    <property type="protein sequence ID" value="KAJ0095641.1"/>
    <property type="molecule type" value="Genomic_DNA"/>
</dbReference>
<reference evidence="2" key="1">
    <citation type="journal article" date="2023" name="G3 (Bethesda)">
        <title>Genome assembly and association tests identify interacting loci associated with vigor, precocity, and sex in interspecific pistachio rootstocks.</title>
        <authorList>
            <person name="Palmer W."/>
            <person name="Jacygrad E."/>
            <person name="Sagayaradj S."/>
            <person name="Cavanaugh K."/>
            <person name="Han R."/>
            <person name="Bertier L."/>
            <person name="Beede B."/>
            <person name="Kafkas S."/>
            <person name="Golino D."/>
            <person name="Preece J."/>
            <person name="Michelmore R."/>
        </authorList>
    </citation>
    <scope>NUCLEOTIDE SEQUENCE [LARGE SCALE GENOMIC DNA]</scope>
</reference>
<gene>
    <name evidence="1" type="ORF">Patl1_16042</name>
</gene>
<sequence length="352" mass="40036">METAPFQFTCSTTPLSLPPNFILPEDKRPHISQVSTLNSIPIIDLNDQIHASENGDFPSLLVEKISRACEEYGFFQIINHGVPQELCNKMMTVSTHFFELPFEQKKQFFTTDFTKQVKLFNYYLNTHGQEKVNTWSQSFSHPGHPIEDLSHLLPENPPQYREVFGEYAKEIGALMNRLLSLISQSLGLEKECLLKRLGENPSLKLQANYYPPCPEPELTLGLGSHTDVDALTILCQSEGVSGLQVIKNGKWVAVDPVPNAFVINLGDQIQVLSNGRYKSVQHRAVTNKVKRISLAMFYGPSMDAVIGPIQELVDEAHPPVYRNYRFAELREEFDRQRGTRRMVKEVFELPKN</sequence>
<organism evidence="1 2">
    <name type="scientific">Pistacia atlantica</name>
    <dbReference type="NCBI Taxonomy" id="434234"/>
    <lineage>
        <taxon>Eukaryota</taxon>
        <taxon>Viridiplantae</taxon>
        <taxon>Streptophyta</taxon>
        <taxon>Embryophyta</taxon>
        <taxon>Tracheophyta</taxon>
        <taxon>Spermatophyta</taxon>
        <taxon>Magnoliopsida</taxon>
        <taxon>eudicotyledons</taxon>
        <taxon>Gunneridae</taxon>
        <taxon>Pentapetalae</taxon>
        <taxon>rosids</taxon>
        <taxon>malvids</taxon>
        <taxon>Sapindales</taxon>
        <taxon>Anacardiaceae</taxon>
        <taxon>Pistacia</taxon>
    </lineage>
</organism>
<proteinExistence type="predicted"/>
<accession>A0ACC1B9X3</accession>
<comment type="caution">
    <text evidence="1">The sequence shown here is derived from an EMBL/GenBank/DDBJ whole genome shotgun (WGS) entry which is preliminary data.</text>
</comment>
<keyword evidence="2" id="KW-1185">Reference proteome</keyword>
<name>A0ACC1B9X3_9ROSI</name>